<dbReference type="SUPFAM" id="SSF51905">
    <property type="entry name" value="FAD/NAD(P)-binding domain"/>
    <property type="match status" value="1"/>
</dbReference>
<dbReference type="Gene3D" id="1.10.3110.10">
    <property type="entry name" value="protoporphyrinogen ix oxidase, domain 3"/>
    <property type="match status" value="1"/>
</dbReference>
<dbReference type="Proteomes" id="UP000268291">
    <property type="component" value="Unassembled WGS sequence"/>
</dbReference>
<organism evidence="14 16">
    <name type="scientific">Labedella gwakjiensis</name>
    <dbReference type="NCBI Taxonomy" id="390269"/>
    <lineage>
        <taxon>Bacteria</taxon>
        <taxon>Bacillati</taxon>
        <taxon>Actinomycetota</taxon>
        <taxon>Actinomycetes</taxon>
        <taxon>Micrococcales</taxon>
        <taxon>Microbacteriaceae</taxon>
        <taxon>Labedella</taxon>
    </lineage>
</organism>
<keyword evidence="9 12" id="KW-0274">FAD</keyword>
<evidence type="ECO:0000256" key="11">
    <source>
        <dbReference type="ARBA" id="ARBA00023133"/>
    </source>
</evidence>
<dbReference type="EMBL" id="RZGY01000001">
    <property type="protein sequence ID" value="RUQ87369.1"/>
    <property type="molecule type" value="Genomic_DNA"/>
</dbReference>
<dbReference type="NCBIfam" id="TIGR00562">
    <property type="entry name" value="proto_IX_ox"/>
    <property type="match status" value="1"/>
</dbReference>
<evidence type="ECO:0000313" key="15">
    <source>
        <dbReference type="EMBL" id="RUQ87369.1"/>
    </source>
</evidence>
<dbReference type="InterPro" id="IPR002937">
    <property type="entry name" value="Amino_oxidase"/>
</dbReference>
<dbReference type="InterPro" id="IPR036188">
    <property type="entry name" value="FAD/NAD-bd_sf"/>
</dbReference>
<comment type="similarity">
    <text evidence="5 12">Belongs to the protoporphyrinogen/coproporphyrinogen oxidase family. Coproporphyrinogen III oxidase subfamily.</text>
</comment>
<keyword evidence="12" id="KW-0963">Cytoplasm</keyword>
<evidence type="ECO:0000256" key="6">
    <source>
        <dbReference type="ARBA" id="ARBA00012402"/>
    </source>
</evidence>
<evidence type="ECO:0000256" key="9">
    <source>
        <dbReference type="ARBA" id="ARBA00022827"/>
    </source>
</evidence>
<feature type="domain" description="Amine oxidase" evidence="13">
    <location>
        <begin position="24"/>
        <end position="481"/>
    </location>
</feature>
<dbReference type="OrthoDB" id="3450553at2"/>
<keyword evidence="10 12" id="KW-0560">Oxidoreductase</keyword>
<comment type="caution">
    <text evidence="14">The sequence shown here is derived from an EMBL/GenBank/DDBJ whole genome shotgun (WGS) entry which is preliminary data.</text>
</comment>
<evidence type="ECO:0000313" key="17">
    <source>
        <dbReference type="Proteomes" id="UP000268291"/>
    </source>
</evidence>
<comment type="cofactor">
    <cofactor evidence="2 12">
        <name>FAD</name>
        <dbReference type="ChEBI" id="CHEBI:57692"/>
    </cofactor>
</comment>
<evidence type="ECO:0000259" key="13">
    <source>
        <dbReference type="Pfam" id="PF01593"/>
    </source>
</evidence>
<keyword evidence="17" id="KW-1185">Reference proteome</keyword>
<keyword evidence="11 12" id="KW-0350">Heme biosynthesis</keyword>
<dbReference type="InterPro" id="IPR050464">
    <property type="entry name" value="Zeta_carotene_desat/Oxidored"/>
</dbReference>
<sequence length="514" mass="52522">MSDAASAASAPFEPLHVVVIGGGMAGLVAALDCARVGIRVTVLEASDRVGGALRSEEIGGISVEVGAESYATRGGNVRVLAESVGLGDRIVAPNPEGAWVAASSGVFAPLPKAGILGIPSNPLADDVRAVIGWGGALRAYLDRLMPVLAVGRVHDLGALVTRRMGRAVRDNLVAPVTMGVYSSDPEALDVAFAAPGLNKALTTAGSLSGAVATMRAASRAGSNVEGIVGGMSALVDGIVHELEHSWGVEIRRNTPVEALARAGGGWDVALPVRDDVAPDSALPESGLETLHADYVIVATPEAPALALLAALEPELADIAPVDAPRVDLVTLVLDDPRLDAHPRGTGMLVAPGAGLTAKAMTHATAKWSWLADEARAVAPHRHVLRVSFGKAGENTVADLDDDALVELAIRDLSTMLGVSLDPTTVVEARRTTWAGSVPGAVTGQRARSTSVRERILAIGGLDVTGGWLAGTGLAAVVPDALAASGRIRHLVAQRLLADVTGRAVIDGDPAADER</sequence>
<evidence type="ECO:0000256" key="2">
    <source>
        <dbReference type="ARBA" id="ARBA00001974"/>
    </source>
</evidence>
<evidence type="ECO:0000256" key="4">
    <source>
        <dbReference type="ARBA" id="ARBA00004744"/>
    </source>
</evidence>
<proteinExistence type="inferred from homology"/>
<protein>
    <recommendedName>
        <fullName evidence="7 12">Coproporphyrinogen III oxidase</fullName>
        <ecNumber evidence="6 12">1.3.3.15</ecNumber>
    </recommendedName>
</protein>
<dbReference type="GO" id="GO:0006783">
    <property type="term" value="P:heme biosynthetic process"/>
    <property type="evidence" value="ECO:0007669"/>
    <property type="project" value="UniProtKB-UniRule"/>
</dbReference>
<evidence type="ECO:0000313" key="16">
    <source>
        <dbReference type="Proteomes" id="UP000241203"/>
    </source>
</evidence>
<evidence type="ECO:0000256" key="1">
    <source>
        <dbReference type="ARBA" id="ARBA00001755"/>
    </source>
</evidence>
<evidence type="ECO:0000256" key="8">
    <source>
        <dbReference type="ARBA" id="ARBA00022630"/>
    </source>
</evidence>
<dbReference type="AlphaFoldDB" id="A0A2P8GVT9"/>
<evidence type="ECO:0000256" key="3">
    <source>
        <dbReference type="ARBA" id="ARBA00002185"/>
    </source>
</evidence>
<comment type="subcellular location">
    <subcellularLocation>
        <location evidence="12">Cytoplasm</location>
    </subcellularLocation>
</comment>
<dbReference type="Gene3D" id="3.90.660.20">
    <property type="entry name" value="Protoporphyrinogen oxidase, mitochondrial, domain 2"/>
    <property type="match status" value="1"/>
</dbReference>
<dbReference type="RefSeq" id="WP_106563136.1">
    <property type="nucleotide sequence ID" value="NZ_PYAU01000001.1"/>
</dbReference>
<dbReference type="GO" id="GO:0004729">
    <property type="term" value="F:oxygen-dependent protoporphyrinogen oxidase activity"/>
    <property type="evidence" value="ECO:0007669"/>
    <property type="project" value="UniProtKB-UniRule"/>
</dbReference>
<evidence type="ECO:0000313" key="14">
    <source>
        <dbReference type="EMBL" id="PSL38073.1"/>
    </source>
</evidence>
<evidence type="ECO:0000256" key="12">
    <source>
        <dbReference type="RuleBase" id="RU364052"/>
    </source>
</evidence>
<dbReference type="GO" id="GO:0005737">
    <property type="term" value="C:cytoplasm"/>
    <property type="evidence" value="ECO:0007669"/>
    <property type="project" value="UniProtKB-SubCell"/>
</dbReference>
<reference evidence="15 17" key="2">
    <citation type="submission" date="2018-12" db="EMBL/GenBank/DDBJ databases">
        <authorList>
            <person name="hu s."/>
            <person name="Xu Y."/>
            <person name="Xu B."/>
            <person name="Li F."/>
        </authorList>
    </citation>
    <scope>NUCLEOTIDE SEQUENCE [LARGE SCALE GENOMIC DNA]</scope>
    <source>
        <strain evidence="15 17">KSW2-17</strain>
    </source>
</reference>
<evidence type="ECO:0000256" key="7">
    <source>
        <dbReference type="ARBA" id="ARBA00019046"/>
    </source>
</evidence>
<comment type="function">
    <text evidence="3 12">Involved in coproporphyrin-dependent heme b biosynthesis. Catalyzes the oxidation of coproporphyrinogen III to coproporphyrin III.</text>
</comment>
<comment type="catalytic activity">
    <reaction evidence="1">
        <text>coproporphyrinogen III + 3 O2 = coproporphyrin III + 3 H2O2</text>
        <dbReference type="Rhea" id="RHEA:43436"/>
        <dbReference type="ChEBI" id="CHEBI:15379"/>
        <dbReference type="ChEBI" id="CHEBI:16240"/>
        <dbReference type="ChEBI" id="CHEBI:57309"/>
        <dbReference type="ChEBI" id="CHEBI:131725"/>
        <dbReference type="EC" id="1.3.3.15"/>
    </reaction>
    <physiologicalReaction direction="left-to-right" evidence="1">
        <dbReference type="Rhea" id="RHEA:43437"/>
    </physiologicalReaction>
</comment>
<dbReference type="PANTHER" id="PTHR42923:SF3">
    <property type="entry name" value="PROTOPORPHYRINOGEN OXIDASE"/>
    <property type="match status" value="1"/>
</dbReference>
<accession>A0A2P8GVT9</accession>
<comment type="pathway">
    <text evidence="4 12">Porphyrin-containing compound metabolism; protoheme biosynthesis.</text>
</comment>
<gene>
    <name evidence="15" type="primary">hemG</name>
    <name evidence="14" type="ORF">CLV49_1685</name>
    <name evidence="15" type="ORF">ELQ93_10775</name>
</gene>
<dbReference type="PRINTS" id="PR00411">
    <property type="entry name" value="PNDRDTASEI"/>
</dbReference>
<dbReference type="PRINTS" id="PR00368">
    <property type="entry name" value="FADPNR"/>
</dbReference>
<name>A0A2P8GVT9_9MICO</name>
<dbReference type="Pfam" id="PF01593">
    <property type="entry name" value="Amino_oxidase"/>
    <property type="match status" value="1"/>
</dbReference>
<dbReference type="EC" id="1.3.3.15" evidence="6 12"/>
<keyword evidence="8 12" id="KW-0285">Flavoprotein</keyword>
<reference evidence="14 16" key="1">
    <citation type="submission" date="2018-03" db="EMBL/GenBank/DDBJ databases">
        <title>Genomic Encyclopedia of Archaeal and Bacterial Type Strains, Phase II (KMG-II): from individual species to whole genera.</title>
        <authorList>
            <person name="Goeker M."/>
        </authorList>
    </citation>
    <scope>NUCLEOTIDE SEQUENCE [LARGE SCALE GENOMIC DNA]</scope>
    <source>
        <strain evidence="14 16">DSM 21548</strain>
    </source>
</reference>
<dbReference type="SUPFAM" id="SSF54373">
    <property type="entry name" value="FAD-linked reductases, C-terminal domain"/>
    <property type="match status" value="1"/>
</dbReference>
<dbReference type="Proteomes" id="UP000241203">
    <property type="component" value="Unassembled WGS sequence"/>
</dbReference>
<dbReference type="Gene3D" id="3.50.50.60">
    <property type="entry name" value="FAD/NAD(P)-binding domain"/>
    <property type="match status" value="1"/>
</dbReference>
<dbReference type="PANTHER" id="PTHR42923">
    <property type="entry name" value="PROTOPORPHYRINOGEN OXIDASE"/>
    <property type="match status" value="1"/>
</dbReference>
<dbReference type="InterPro" id="IPR004572">
    <property type="entry name" value="Protoporphyrinogen_oxidase"/>
</dbReference>
<evidence type="ECO:0000256" key="10">
    <source>
        <dbReference type="ARBA" id="ARBA00023002"/>
    </source>
</evidence>
<dbReference type="UniPathway" id="UPA00252"/>
<dbReference type="EMBL" id="PYAU01000001">
    <property type="protein sequence ID" value="PSL38073.1"/>
    <property type="molecule type" value="Genomic_DNA"/>
</dbReference>
<evidence type="ECO:0000256" key="5">
    <source>
        <dbReference type="ARBA" id="ARBA00008310"/>
    </source>
</evidence>